<evidence type="ECO:0000259" key="4">
    <source>
        <dbReference type="PROSITE" id="PS51898"/>
    </source>
</evidence>
<evidence type="ECO:0000313" key="6">
    <source>
        <dbReference type="Proteomes" id="UP000186685"/>
    </source>
</evidence>
<evidence type="ECO:0000313" key="5">
    <source>
        <dbReference type="EMBL" id="OKZ11568.1"/>
    </source>
</evidence>
<evidence type="ECO:0000256" key="3">
    <source>
        <dbReference type="ARBA" id="ARBA00023172"/>
    </source>
</evidence>
<dbReference type="Gene3D" id="1.10.150.130">
    <property type="match status" value="1"/>
</dbReference>
<comment type="similarity">
    <text evidence="1">Belongs to the 'phage' integrase family.</text>
</comment>
<dbReference type="SUPFAM" id="SSF56349">
    <property type="entry name" value="DNA breaking-rejoining enzymes"/>
    <property type="match status" value="1"/>
</dbReference>
<dbReference type="Pfam" id="PF00589">
    <property type="entry name" value="Phage_integrase"/>
    <property type="match status" value="1"/>
</dbReference>
<dbReference type="InterPro" id="IPR013762">
    <property type="entry name" value="Integrase-like_cat_sf"/>
</dbReference>
<proteinExistence type="inferred from homology"/>
<name>A0A854C6U8_9BACT</name>
<feature type="domain" description="Tyr recombinase" evidence="4">
    <location>
        <begin position="227"/>
        <end position="402"/>
    </location>
</feature>
<comment type="caution">
    <text evidence="5">The sequence shown here is derived from an EMBL/GenBank/DDBJ whole genome shotgun (WGS) entry which is preliminary data.</text>
</comment>
<dbReference type="GO" id="GO:0015074">
    <property type="term" value="P:DNA integration"/>
    <property type="evidence" value="ECO:0007669"/>
    <property type="project" value="InterPro"/>
</dbReference>
<dbReference type="InterPro" id="IPR025269">
    <property type="entry name" value="SAM-like_dom"/>
</dbReference>
<evidence type="ECO:0000256" key="2">
    <source>
        <dbReference type="ARBA" id="ARBA00023125"/>
    </source>
</evidence>
<evidence type="ECO:0000256" key="1">
    <source>
        <dbReference type="ARBA" id="ARBA00008857"/>
    </source>
</evidence>
<dbReference type="InterPro" id="IPR050090">
    <property type="entry name" value="Tyrosine_recombinase_XerCD"/>
</dbReference>
<dbReference type="AlphaFoldDB" id="A0A854C6U8"/>
<dbReference type="InterPro" id="IPR011010">
    <property type="entry name" value="DNA_brk_join_enz"/>
</dbReference>
<keyword evidence="2" id="KW-0238">DNA-binding</keyword>
<dbReference type="InterPro" id="IPR010998">
    <property type="entry name" value="Integrase_recombinase_N"/>
</dbReference>
<dbReference type="Pfam" id="PF13102">
    <property type="entry name" value="Phage_int_SAM_5"/>
    <property type="match status" value="1"/>
</dbReference>
<dbReference type="PANTHER" id="PTHR30349:SF64">
    <property type="entry name" value="PROPHAGE INTEGRASE INTD-RELATED"/>
    <property type="match status" value="1"/>
</dbReference>
<dbReference type="PROSITE" id="PS51898">
    <property type="entry name" value="TYR_RECOMBINASE"/>
    <property type="match status" value="1"/>
</dbReference>
<dbReference type="Proteomes" id="UP000186685">
    <property type="component" value="Unassembled WGS sequence"/>
</dbReference>
<dbReference type="GO" id="GO:0006310">
    <property type="term" value="P:DNA recombination"/>
    <property type="evidence" value="ECO:0007669"/>
    <property type="project" value="UniProtKB-KW"/>
</dbReference>
<protein>
    <submittedName>
        <fullName evidence="5">Integrase</fullName>
    </submittedName>
</protein>
<reference evidence="5 6" key="1">
    <citation type="journal article" date="2016" name="Nat. Biotechnol.">
        <title>Measurement of bacterial replication rates in microbial communities.</title>
        <authorList>
            <person name="Brown C.T."/>
            <person name="Olm M.R."/>
            <person name="Thomas B.C."/>
            <person name="Banfield J.F."/>
        </authorList>
    </citation>
    <scope>NUCLEOTIDE SEQUENCE [LARGE SCALE GENOMIC DNA]</scope>
    <source>
        <strain evidence="5">45_130</strain>
    </source>
</reference>
<dbReference type="EMBL" id="MNQR01000012">
    <property type="protein sequence ID" value="OKZ11568.1"/>
    <property type="molecule type" value="Genomic_DNA"/>
</dbReference>
<dbReference type="InterPro" id="IPR002104">
    <property type="entry name" value="Integrase_catalytic"/>
</dbReference>
<accession>A0A854C6U8</accession>
<dbReference type="GO" id="GO:0003677">
    <property type="term" value="F:DNA binding"/>
    <property type="evidence" value="ECO:0007669"/>
    <property type="project" value="UniProtKB-KW"/>
</dbReference>
<keyword evidence="3" id="KW-0233">DNA recombination</keyword>
<dbReference type="PANTHER" id="PTHR30349">
    <property type="entry name" value="PHAGE INTEGRASE-RELATED"/>
    <property type="match status" value="1"/>
</dbReference>
<sequence>MAKLENKTKENPKLEQNRLSNGRISLYLEYYLGREEKPVLDENGNQVYYESGKMRGKPKFAIKHHRRKENLSLYLIEKPRTPAERQQNKETLELAVKIRAEREQEFKESMLGYRLKKDRNVNFLDYFQAYINDYTKKDIRMVQIALSRFKDFLKEHYPMHEFGIKPELITKDMMEQFVAYLQSRSVGEGAKSIFQRFKKVIHYAIDHDVMLKDPCKGVTCKADSQILRKDVLSPEEIQRLIACHYDNENPNVRRAFIFCLYCGLRFCDVKDLTYKNIDYANKLLKFEQNKTKGHSASSGVVIPLNDGLLSLVGEPPADGNKDALIFNLPSYESCCKSVKRWVKRAGIDKHISWHCARHSFAVNILNNGANIKTVASLLGHSGLKHTEKYTRAVDKLKEEAINSLPELKF</sequence>
<dbReference type="CDD" id="cd01185">
    <property type="entry name" value="INTN1_C_like"/>
    <property type="match status" value="1"/>
</dbReference>
<organism evidence="5 6">
    <name type="scientific">Phocaeicola plebeius</name>
    <dbReference type="NCBI Taxonomy" id="310297"/>
    <lineage>
        <taxon>Bacteria</taxon>
        <taxon>Pseudomonadati</taxon>
        <taxon>Bacteroidota</taxon>
        <taxon>Bacteroidia</taxon>
        <taxon>Bacteroidales</taxon>
        <taxon>Bacteroidaceae</taxon>
        <taxon>Phocaeicola</taxon>
    </lineage>
</organism>
<gene>
    <name evidence="5" type="ORF">BHV76_03570</name>
</gene>
<dbReference type="Gene3D" id="1.10.443.10">
    <property type="entry name" value="Intergrase catalytic core"/>
    <property type="match status" value="1"/>
</dbReference>